<name>A0A1H3MZK7_9FIRM</name>
<feature type="transmembrane region" description="Helical" evidence="13">
    <location>
        <begin position="92"/>
        <end position="114"/>
    </location>
</feature>
<feature type="transmembrane region" description="Helical" evidence="13">
    <location>
        <begin position="12"/>
        <end position="33"/>
    </location>
</feature>
<feature type="transmembrane region" description="Helical" evidence="13">
    <location>
        <begin position="245"/>
        <end position="267"/>
    </location>
</feature>
<evidence type="ECO:0000256" key="12">
    <source>
        <dbReference type="ARBA" id="ARBA00031636"/>
    </source>
</evidence>
<evidence type="ECO:0000256" key="1">
    <source>
        <dbReference type="ARBA" id="ARBA00003408"/>
    </source>
</evidence>
<evidence type="ECO:0000256" key="6">
    <source>
        <dbReference type="ARBA" id="ARBA00022449"/>
    </source>
</evidence>
<gene>
    <name evidence="14" type="ORF">SAMN05660462_00986</name>
</gene>
<keyword evidence="6" id="KW-0050">Antiport</keyword>
<feature type="transmembrane region" description="Helical" evidence="13">
    <location>
        <begin position="359"/>
        <end position="382"/>
    </location>
</feature>
<comment type="similarity">
    <text evidence="3">Belongs to the multi antimicrobial extrusion (MATE) (TC 2.A.66.1) family.</text>
</comment>
<evidence type="ECO:0000256" key="7">
    <source>
        <dbReference type="ARBA" id="ARBA00022475"/>
    </source>
</evidence>
<dbReference type="InterPro" id="IPR050222">
    <property type="entry name" value="MATE_MdtK"/>
</dbReference>
<dbReference type="NCBIfam" id="TIGR00797">
    <property type="entry name" value="matE"/>
    <property type="match status" value="1"/>
</dbReference>
<protein>
    <recommendedName>
        <fullName evidence="4">Probable multidrug resistance protein NorM</fullName>
    </recommendedName>
    <alternativeName>
        <fullName evidence="12">Multidrug-efflux transporter</fullName>
    </alternativeName>
</protein>
<organism evidence="14 15">
    <name type="scientific">Proteiniborus ethanoligenes</name>
    <dbReference type="NCBI Taxonomy" id="415015"/>
    <lineage>
        <taxon>Bacteria</taxon>
        <taxon>Bacillati</taxon>
        <taxon>Bacillota</taxon>
        <taxon>Clostridia</taxon>
        <taxon>Eubacteriales</taxon>
        <taxon>Proteiniborus</taxon>
    </lineage>
</organism>
<dbReference type="CDD" id="cd13140">
    <property type="entry name" value="MATE_like_1"/>
    <property type="match status" value="1"/>
</dbReference>
<feature type="transmembrane region" description="Helical" evidence="13">
    <location>
        <begin position="319"/>
        <end position="339"/>
    </location>
</feature>
<evidence type="ECO:0000256" key="8">
    <source>
        <dbReference type="ARBA" id="ARBA00022692"/>
    </source>
</evidence>
<keyword evidence="5" id="KW-0813">Transport</keyword>
<keyword evidence="10" id="KW-0406">Ion transport</keyword>
<keyword evidence="8 13" id="KW-0812">Transmembrane</keyword>
<keyword evidence="15" id="KW-1185">Reference proteome</keyword>
<dbReference type="InterPro" id="IPR002528">
    <property type="entry name" value="MATE_fam"/>
</dbReference>
<feature type="transmembrane region" description="Helical" evidence="13">
    <location>
        <begin position="394"/>
        <end position="414"/>
    </location>
</feature>
<evidence type="ECO:0000256" key="13">
    <source>
        <dbReference type="SAM" id="Phobius"/>
    </source>
</evidence>
<proteinExistence type="inferred from homology"/>
<dbReference type="GO" id="GO:0015297">
    <property type="term" value="F:antiporter activity"/>
    <property type="evidence" value="ECO:0007669"/>
    <property type="project" value="UniProtKB-KW"/>
</dbReference>
<feature type="transmembrane region" description="Helical" evidence="13">
    <location>
        <begin position="197"/>
        <end position="218"/>
    </location>
</feature>
<dbReference type="GO" id="GO:0006811">
    <property type="term" value="P:monoatomic ion transport"/>
    <property type="evidence" value="ECO:0007669"/>
    <property type="project" value="UniProtKB-KW"/>
</dbReference>
<comment type="function">
    <text evidence="1">Multidrug efflux pump.</text>
</comment>
<evidence type="ECO:0000313" key="14">
    <source>
        <dbReference type="EMBL" id="SDY82036.1"/>
    </source>
</evidence>
<dbReference type="AlphaFoldDB" id="A0A1H3MZK7"/>
<feature type="transmembrane region" description="Helical" evidence="13">
    <location>
        <begin position="167"/>
        <end position="191"/>
    </location>
</feature>
<evidence type="ECO:0000256" key="2">
    <source>
        <dbReference type="ARBA" id="ARBA00004651"/>
    </source>
</evidence>
<evidence type="ECO:0000256" key="9">
    <source>
        <dbReference type="ARBA" id="ARBA00022989"/>
    </source>
</evidence>
<evidence type="ECO:0000256" key="5">
    <source>
        <dbReference type="ARBA" id="ARBA00022448"/>
    </source>
</evidence>
<dbReference type="Proteomes" id="UP000198625">
    <property type="component" value="Unassembled WGS sequence"/>
</dbReference>
<feature type="transmembrane region" description="Helical" evidence="13">
    <location>
        <begin position="134"/>
        <end position="160"/>
    </location>
</feature>
<dbReference type="InterPro" id="IPR048279">
    <property type="entry name" value="MdtK-like"/>
</dbReference>
<dbReference type="RefSeq" id="WP_091728015.1">
    <property type="nucleotide sequence ID" value="NZ_FNQE01000008.1"/>
</dbReference>
<accession>A0A1H3MZK7</accession>
<evidence type="ECO:0000256" key="4">
    <source>
        <dbReference type="ARBA" id="ARBA00020268"/>
    </source>
</evidence>
<feature type="transmembrane region" description="Helical" evidence="13">
    <location>
        <begin position="48"/>
        <end position="71"/>
    </location>
</feature>
<evidence type="ECO:0000256" key="3">
    <source>
        <dbReference type="ARBA" id="ARBA00010199"/>
    </source>
</evidence>
<comment type="subcellular location">
    <subcellularLocation>
        <location evidence="2">Cell membrane</location>
        <topology evidence="2">Multi-pass membrane protein</topology>
    </subcellularLocation>
</comment>
<dbReference type="PANTHER" id="PTHR43298:SF2">
    <property type="entry name" value="FMN_FAD EXPORTER YEEO-RELATED"/>
    <property type="match status" value="1"/>
</dbReference>
<evidence type="ECO:0000313" key="15">
    <source>
        <dbReference type="Proteomes" id="UP000198625"/>
    </source>
</evidence>
<feature type="transmembrane region" description="Helical" evidence="13">
    <location>
        <begin position="287"/>
        <end position="307"/>
    </location>
</feature>
<evidence type="ECO:0000256" key="10">
    <source>
        <dbReference type="ARBA" id="ARBA00023065"/>
    </source>
</evidence>
<dbReference type="STRING" id="415015.SAMN05660462_00986"/>
<dbReference type="GO" id="GO:0005886">
    <property type="term" value="C:plasma membrane"/>
    <property type="evidence" value="ECO:0007669"/>
    <property type="project" value="UniProtKB-SubCell"/>
</dbReference>
<feature type="transmembrane region" description="Helical" evidence="13">
    <location>
        <begin position="420"/>
        <end position="442"/>
    </location>
</feature>
<dbReference type="PANTHER" id="PTHR43298">
    <property type="entry name" value="MULTIDRUG RESISTANCE PROTEIN NORM-RELATED"/>
    <property type="match status" value="1"/>
</dbReference>
<dbReference type="GO" id="GO:0042910">
    <property type="term" value="F:xenobiotic transmembrane transporter activity"/>
    <property type="evidence" value="ECO:0007669"/>
    <property type="project" value="InterPro"/>
</dbReference>
<evidence type="ECO:0000256" key="11">
    <source>
        <dbReference type="ARBA" id="ARBA00023136"/>
    </source>
</evidence>
<sequence length="463" mass="50825">MIYTNNLTKGSIFKALFRLAIPIMGTSFVQMAYNMTDMIWVGRVGPRAVAAVGTAGFFTWLAMAFILIPKIGAEVGVAQSVGRQDMKEAKVYIKHSIQMIICLALFYAFVLIIFRKSLIEFFNLGEEDIINNAINYLVIISIGLVFYFINPVFSAIFNGYGDSKTPFIINTIGLIINMILDPLLILGIGPFPRLEVIGAAIATIIAQITVTIIFITIAKQRHELFSELNLLKGPDRDHIRKIVKLGLPVALQSGLFTIFAMFIARIIAQWGPIPIAVQKVGSQIEAISWMTAGGFQTAMSAFVGQNYGAKKWDRVFKGYFVGLAIVSVIGIFATSLLVFGARPVFSIFIPEEESIRYGIVYLKILGLSQLFMCIEITTAGAFNGLGKTVPPSIVGILFNGLRIPAALILSSTSLGLNGVWWAISISSMFKGVVLTTLFIFSLKRNPETKGLSVFRLLSSYKHS</sequence>
<keyword evidence="9 13" id="KW-1133">Transmembrane helix</keyword>
<dbReference type="Pfam" id="PF01554">
    <property type="entry name" value="MatE"/>
    <property type="match status" value="2"/>
</dbReference>
<keyword evidence="11 13" id="KW-0472">Membrane</keyword>
<reference evidence="14 15" key="1">
    <citation type="submission" date="2016-10" db="EMBL/GenBank/DDBJ databases">
        <authorList>
            <person name="de Groot N.N."/>
        </authorList>
    </citation>
    <scope>NUCLEOTIDE SEQUENCE [LARGE SCALE GENOMIC DNA]</scope>
    <source>
        <strain evidence="14 15">DSM 21650</strain>
    </source>
</reference>
<dbReference type="PIRSF" id="PIRSF006603">
    <property type="entry name" value="DinF"/>
    <property type="match status" value="1"/>
</dbReference>
<dbReference type="EMBL" id="FNQE01000008">
    <property type="protein sequence ID" value="SDY82036.1"/>
    <property type="molecule type" value="Genomic_DNA"/>
</dbReference>
<dbReference type="OrthoDB" id="9776324at2"/>
<keyword evidence="7" id="KW-1003">Cell membrane</keyword>